<evidence type="ECO:0000313" key="2">
    <source>
        <dbReference type="EMBL" id="HGY55190.1"/>
    </source>
</evidence>
<proteinExistence type="predicted"/>
<sequence>MALSGNMEQIDGRLKQVTAEDFTMITQSLEPMVDVYFPVDEHRNNWYENKDKLLIAVVHPAKEWEPATAYKLNEEKVLLDPYTPPEEPVLVVSLCEHGGIHLGNAIKTNAPIDDGDGGGGSGGGSGGGTSCSGPGDGCNEPLQDGARIIMHKMKQDVCEEGWALGDPEIRYSIKESKNKNYLISNENPGDLWDCTYGGFLGLEIFHDYNWKTINHYDFFWHFNDYGNFVVYHFFESDGGWPGKEVSFTFYGITFKFDIGNDDEDMGAKSIHKDDGYLEPGVDQAYDSGDMRFYIDWQNPD</sequence>
<comment type="caution">
    <text evidence="2">The sequence shown here is derived from an EMBL/GenBank/DDBJ whole genome shotgun (WGS) entry which is preliminary data.</text>
</comment>
<protein>
    <submittedName>
        <fullName evidence="2">Uncharacterized protein</fullName>
    </submittedName>
</protein>
<reference evidence="2" key="1">
    <citation type="journal article" date="2020" name="mSystems">
        <title>Genome- and Community-Level Interaction Insights into Carbon Utilization and Element Cycling Functions of Hydrothermarchaeota in Hydrothermal Sediment.</title>
        <authorList>
            <person name="Zhou Z."/>
            <person name="Liu Y."/>
            <person name="Xu W."/>
            <person name="Pan J."/>
            <person name="Luo Z.H."/>
            <person name="Li M."/>
        </authorList>
    </citation>
    <scope>NUCLEOTIDE SEQUENCE [LARGE SCALE GENOMIC DNA]</scope>
    <source>
        <strain evidence="2">HyVt-577</strain>
    </source>
</reference>
<gene>
    <name evidence="2" type="ORF">ENK44_05805</name>
</gene>
<feature type="region of interest" description="Disordered" evidence="1">
    <location>
        <begin position="113"/>
        <end position="137"/>
    </location>
</feature>
<dbReference type="Proteomes" id="UP000885779">
    <property type="component" value="Unassembled WGS sequence"/>
</dbReference>
<dbReference type="AlphaFoldDB" id="A0A7V4WUG3"/>
<accession>A0A7V4WUG3</accession>
<evidence type="ECO:0000256" key="1">
    <source>
        <dbReference type="SAM" id="MobiDB-lite"/>
    </source>
</evidence>
<dbReference type="EMBL" id="DRQG01000054">
    <property type="protein sequence ID" value="HGY55190.1"/>
    <property type="molecule type" value="Genomic_DNA"/>
</dbReference>
<name>A0A7V4WUG3_CALAY</name>
<feature type="compositionally biased region" description="Gly residues" evidence="1">
    <location>
        <begin position="117"/>
        <end position="136"/>
    </location>
</feature>
<organism evidence="2">
    <name type="scientific">Caldithrix abyssi</name>
    <dbReference type="NCBI Taxonomy" id="187145"/>
    <lineage>
        <taxon>Bacteria</taxon>
        <taxon>Pseudomonadati</taxon>
        <taxon>Calditrichota</taxon>
        <taxon>Calditrichia</taxon>
        <taxon>Calditrichales</taxon>
        <taxon>Calditrichaceae</taxon>
        <taxon>Caldithrix</taxon>
    </lineage>
</organism>